<feature type="compositionally biased region" description="Basic residues" evidence="1">
    <location>
        <begin position="177"/>
        <end position="186"/>
    </location>
</feature>
<sequence length="243" mass="26455">GRARGQGRGRHRLVERDRGGDRPPVRGGGSAGGRQLGQVGGGRRGAGHRGGWHLRPGRRERRGAGAGAGPGGGRRPRSARRPRQQRGDHGGDPAPRPRRRDRRGVAPHPRRERARHVEGDPGGGAPPRGERRRVGGQHHLDRGGATAGQLHPLRGVEGRPQPPDRAPGQHPRSGHPGQRRRPRPHRHPLDRDLGRDPCCGSRDHPAQALGPAGGRGRRRPRTGALHLHHRRSPPRRRRHAPPL</sequence>
<feature type="compositionally biased region" description="Basic and acidic residues" evidence="1">
    <location>
        <begin position="12"/>
        <end position="24"/>
    </location>
</feature>
<protein>
    <submittedName>
        <fullName evidence="2">3-oxoacyl-[acyl-carrier protein] reductase</fullName>
        <ecNumber evidence="2">1.1.1.100</ecNumber>
    </submittedName>
</protein>
<proteinExistence type="predicted"/>
<organism evidence="2">
    <name type="scientific">uncultured Acidimicrobiales bacterium</name>
    <dbReference type="NCBI Taxonomy" id="310071"/>
    <lineage>
        <taxon>Bacteria</taxon>
        <taxon>Bacillati</taxon>
        <taxon>Actinomycetota</taxon>
        <taxon>Acidimicrobiia</taxon>
        <taxon>Acidimicrobiales</taxon>
        <taxon>environmental samples</taxon>
    </lineage>
</organism>
<feature type="non-terminal residue" evidence="2">
    <location>
        <position position="1"/>
    </location>
</feature>
<feature type="non-terminal residue" evidence="2">
    <location>
        <position position="243"/>
    </location>
</feature>
<dbReference type="GO" id="GO:0004316">
    <property type="term" value="F:3-oxoacyl-[acyl-carrier-protein] reductase (NADPH) activity"/>
    <property type="evidence" value="ECO:0007669"/>
    <property type="project" value="UniProtKB-EC"/>
</dbReference>
<name>A0A6J4IMY7_9ACTN</name>
<feature type="compositionally biased region" description="Basic residues" evidence="1">
    <location>
        <begin position="45"/>
        <end position="61"/>
    </location>
</feature>
<feature type="compositionally biased region" description="Basic residues" evidence="1">
    <location>
        <begin position="1"/>
        <end position="11"/>
    </location>
</feature>
<evidence type="ECO:0000256" key="1">
    <source>
        <dbReference type="SAM" id="MobiDB-lite"/>
    </source>
</evidence>
<feature type="compositionally biased region" description="Basic and acidic residues" evidence="1">
    <location>
        <begin position="128"/>
        <end position="142"/>
    </location>
</feature>
<dbReference type="AlphaFoldDB" id="A0A6J4IMY7"/>
<accession>A0A6J4IMY7</accession>
<keyword evidence="2" id="KW-0560">Oxidoreductase</keyword>
<evidence type="ECO:0000313" key="2">
    <source>
        <dbReference type="EMBL" id="CAA9257442.1"/>
    </source>
</evidence>
<feature type="compositionally biased region" description="Basic residues" evidence="1">
    <location>
        <begin position="74"/>
        <end position="84"/>
    </location>
</feature>
<feature type="compositionally biased region" description="Basic residues" evidence="1">
    <location>
        <begin position="215"/>
        <end position="243"/>
    </location>
</feature>
<feature type="compositionally biased region" description="Gly residues" evidence="1">
    <location>
        <begin position="64"/>
        <end position="73"/>
    </location>
</feature>
<feature type="compositionally biased region" description="Basic and acidic residues" evidence="1">
    <location>
        <begin position="187"/>
        <end position="205"/>
    </location>
</feature>
<dbReference type="EMBL" id="CADCSY010000120">
    <property type="protein sequence ID" value="CAA9257442.1"/>
    <property type="molecule type" value="Genomic_DNA"/>
</dbReference>
<reference evidence="2" key="1">
    <citation type="submission" date="2020-02" db="EMBL/GenBank/DDBJ databases">
        <authorList>
            <person name="Meier V. D."/>
        </authorList>
    </citation>
    <scope>NUCLEOTIDE SEQUENCE</scope>
    <source>
        <strain evidence="2">AVDCRST_MAG20</strain>
    </source>
</reference>
<feature type="compositionally biased region" description="Gly residues" evidence="1">
    <location>
        <begin position="26"/>
        <end position="44"/>
    </location>
</feature>
<gene>
    <name evidence="2" type="ORF">AVDCRST_MAG20-2742</name>
</gene>
<feature type="region of interest" description="Disordered" evidence="1">
    <location>
        <begin position="1"/>
        <end position="243"/>
    </location>
</feature>
<dbReference type="EC" id="1.1.1.100" evidence="2"/>